<protein>
    <submittedName>
        <fullName evidence="1">Uncharacterized protein</fullName>
    </submittedName>
</protein>
<reference evidence="1 2" key="1">
    <citation type="submission" date="2021-06" db="EMBL/GenBank/DDBJ databases">
        <authorList>
            <person name="Palmer J.M."/>
        </authorList>
    </citation>
    <scope>NUCLEOTIDE SEQUENCE [LARGE SCALE GENOMIC DNA]</scope>
    <source>
        <strain evidence="2">if_2019</strain>
        <tissue evidence="1">Muscle</tissue>
    </source>
</reference>
<accession>A0ABV0VAM6</accession>
<gene>
    <name evidence="1" type="ORF">ILYODFUR_036051</name>
</gene>
<evidence type="ECO:0000313" key="2">
    <source>
        <dbReference type="Proteomes" id="UP001482620"/>
    </source>
</evidence>
<dbReference type="Proteomes" id="UP001482620">
    <property type="component" value="Unassembled WGS sequence"/>
</dbReference>
<organism evidence="1 2">
    <name type="scientific">Ilyodon furcidens</name>
    <name type="common">goldbreast splitfin</name>
    <dbReference type="NCBI Taxonomy" id="33524"/>
    <lineage>
        <taxon>Eukaryota</taxon>
        <taxon>Metazoa</taxon>
        <taxon>Chordata</taxon>
        <taxon>Craniata</taxon>
        <taxon>Vertebrata</taxon>
        <taxon>Euteleostomi</taxon>
        <taxon>Actinopterygii</taxon>
        <taxon>Neopterygii</taxon>
        <taxon>Teleostei</taxon>
        <taxon>Neoteleostei</taxon>
        <taxon>Acanthomorphata</taxon>
        <taxon>Ovalentaria</taxon>
        <taxon>Atherinomorphae</taxon>
        <taxon>Cyprinodontiformes</taxon>
        <taxon>Goodeidae</taxon>
        <taxon>Ilyodon</taxon>
    </lineage>
</organism>
<name>A0ABV0VAM6_9TELE</name>
<dbReference type="EMBL" id="JAHRIQ010099820">
    <property type="protein sequence ID" value="MEQ2253782.1"/>
    <property type="molecule type" value="Genomic_DNA"/>
</dbReference>
<comment type="caution">
    <text evidence="1">The sequence shown here is derived from an EMBL/GenBank/DDBJ whole genome shotgun (WGS) entry which is preliminary data.</text>
</comment>
<evidence type="ECO:0000313" key="1">
    <source>
        <dbReference type="EMBL" id="MEQ2253782.1"/>
    </source>
</evidence>
<proteinExistence type="predicted"/>
<keyword evidence="2" id="KW-1185">Reference proteome</keyword>
<sequence>MMMSAATAKMIIHQPVSGKVRLCAAFPSLASDCSRYQRFSHSRLVQKAEGKMICSGMYSQVCLFVCIVIPGPNLPLFSPTSCANSRVCSASVSLFCFGCFAKSNLFIQEGNHSKMLTGECSH</sequence>